<evidence type="ECO:0000256" key="2">
    <source>
        <dbReference type="SAM" id="SignalP"/>
    </source>
</evidence>
<evidence type="ECO:0000313" key="4">
    <source>
        <dbReference type="Proteomes" id="UP000198284"/>
    </source>
</evidence>
<reference evidence="3 4" key="1">
    <citation type="submission" date="2017-06" db="EMBL/GenBank/DDBJ databases">
        <authorList>
            <person name="Kim H.J."/>
            <person name="Triplett B.A."/>
        </authorList>
    </citation>
    <scope>NUCLEOTIDE SEQUENCE [LARGE SCALE GENOMIC DNA]</scope>
    <source>
        <strain evidence="3 4">U15</strain>
    </source>
</reference>
<dbReference type="Proteomes" id="UP000198284">
    <property type="component" value="Unassembled WGS sequence"/>
</dbReference>
<sequence>MRTLSLFMAGLGLCAAAHGADAGRLNHFDPASLNDYAVRKYQEGDRATARLLLERAHLLAPQDAAIARNLRIARGEEAPEGLKGQRDTTPTASSPQEREKTEEVLPPLWPR</sequence>
<dbReference type="RefSeq" id="WP_089399658.1">
    <property type="nucleotide sequence ID" value="NZ_FZOT01000007.1"/>
</dbReference>
<protein>
    <recommendedName>
        <fullName evidence="5">Tetratricopeptide repeat-containing protein</fullName>
    </recommendedName>
</protein>
<keyword evidence="2" id="KW-0732">Signal</keyword>
<feature type="region of interest" description="Disordered" evidence="1">
    <location>
        <begin position="76"/>
        <end position="111"/>
    </location>
</feature>
<organism evidence="3 4">
    <name type="scientific">Noviherbaspirillum humi</name>
    <dbReference type="NCBI Taxonomy" id="1688639"/>
    <lineage>
        <taxon>Bacteria</taxon>
        <taxon>Pseudomonadati</taxon>
        <taxon>Pseudomonadota</taxon>
        <taxon>Betaproteobacteria</taxon>
        <taxon>Burkholderiales</taxon>
        <taxon>Oxalobacteraceae</taxon>
        <taxon>Noviherbaspirillum</taxon>
    </lineage>
</organism>
<dbReference type="EMBL" id="FZOT01000007">
    <property type="protein sequence ID" value="SNS82403.1"/>
    <property type="molecule type" value="Genomic_DNA"/>
</dbReference>
<feature type="chain" id="PRO_5013009157" description="Tetratricopeptide repeat-containing protein" evidence="2">
    <location>
        <begin position="20"/>
        <end position="111"/>
    </location>
</feature>
<name>A0A239HND0_9BURK</name>
<gene>
    <name evidence="3" type="ORF">SAMN06265795_10762</name>
</gene>
<proteinExistence type="predicted"/>
<evidence type="ECO:0000256" key="1">
    <source>
        <dbReference type="SAM" id="MobiDB-lite"/>
    </source>
</evidence>
<evidence type="ECO:0008006" key="5">
    <source>
        <dbReference type="Google" id="ProtNLM"/>
    </source>
</evidence>
<accession>A0A239HND0</accession>
<feature type="signal peptide" evidence="2">
    <location>
        <begin position="1"/>
        <end position="19"/>
    </location>
</feature>
<evidence type="ECO:0000313" key="3">
    <source>
        <dbReference type="EMBL" id="SNS82403.1"/>
    </source>
</evidence>
<dbReference type="AlphaFoldDB" id="A0A239HND0"/>
<keyword evidence="4" id="KW-1185">Reference proteome</keyword>